<keyword evidence="1" id="KW-0808">Transferase</keyword>
<evidence type="ECO:0000259" key="4">
    <source>
        <dbReference type="SMART" id="SM00065"/>
    </source>
</evidence>
<feature type="domain" description="Histidine kinase/HSP90-like ATPase" evidence="5">
    <location>
        <begin position="503"/>
        <end position="594"/>
    </location>
</feature>
<name>A0ABS0RJL1_9ACTN</name>
<dbReference type="Pfam" id="PF02518">
    <property type="entry name" value="HATPase_c"/>
    <property type="match status" value="1"/>
</dbReference>
<dbReference type="Pfam" id="PF07730">
    <property type="entry name" value="HisKA_3"/>
    <property type="match status" value="1"/>
</dbReference>
<keyword evidence="3" id="KW-0902">Two-component regulatory system</keyword>
<keyword evidence="2" id="KW-0418">Kinase</keyword>
<dbReference type="PANTHER" id="PTHR24421">
    <property type="entry name" value="NITRATE/NITRITE SENSOR PROTEIN NARX-RELATED"/>
    <property type="match status" value="1"/>
</dbReference>
<gene>
    <name evidence="6" type="ORF">JBF12_29070</name>
</gene>
<dbReference type="Gene3D" id="3.30.565.10">
    <property type="entry name" value="Histidine kinase-like ATPase, C-terminal domain"/>
    <property type="match status" value="1"/>
</dbReference>
<dbReference type="InterPro" id="IPR050482">
    <property type="entry name" value="Sensor_HK_TwoCompSys"/>
</dbReference>
<dbReference type="Proteomes" id="UP000638849">
    <property type="component" value="Unassembled WGS sequence"/>
</dbReference>
<dbReference type="Gene3D" id="3.30.450.40">
    <property type="match status" value="2"/>
</dbReference>
<sequence length="596" mass="63260">MCRASWCRSARRKRGAAVADECGSKPRDTPVSGSLPQLRLDELLEGLQQQVAQVRSARDRVHTLLDAVLAIGSDLELEVVLQRIVESAVSLVDAEYGALGVLGEEGTIKQFLTVGIDEETIARIGHYPRGEGILGLLIRHPEPLRLADLARHPSSVGFPTGHPPMTSFLGTPIKVREQVFGNLYLTDKQGAAEFDADDEAVLRTLAAAAGVAIDNARLYDDARRRQRWLAASNELTRSLLSGTEPAAVLESFTATLREMAGADLVTLAIPVGDSGELVIEAASGTRAEDARGLVLGAATLAAKVFASGETITSDAVSADPRATGGSAAIVELGPAFLVPLGTRDHVRGVLQVANVPGGPVLTDAVIDMVIGYGNQAALALEVAEHRQDADRMLVLNDRDRIARDLHDLVIQRLFAGALTLQSTLGRLADRPQVGARIQRVVDDLDDTIKVIRSTIYSLGEQDRSRSEGLRARLVVAVERAAEALGFAPALRMTGLLDTNVPAGHAEHMLAVAGEALSNAARHARATAVDVSVEVTDTALRLKVADNGRGVDPAVTRRSGLANLRRRAEELGGSFSVRPNEPNGTVVEWAAPLCATP</sequence>
<feature type="domain" description="GAF" evidence="4">
    <location>
        <begin position="76"/>
        <end position="223"/>
    </location>
</feature>
<dbReference type="InterPro" id="IPR036890">
    <property type="entry name" value="HATPase_C_sf"/>
</dbReference>
<evidence type="ECO:0000313" key="6">
    <source>
        <dbReference type="EMBL" id="MBI0316966.1"/>
    </source>
</evidence>
<evidence type="ECO:0000313" key="7">
    <source>
        <dbReference type="Proteomes" id="UP000638849"/>
    </source>
</evidence>
<dbReference type="SUPFAM" id="SSF55781">
    <property type="entry name" value="GAF domain-like"/>
    <property type="match status" value="2"/>
</dbReference>
<dbReference type="PANTHER" id="PTHR24421:SF56">
    <property type="entry name" value="OXYGEN SENSOR HISTIDINE KINASE RESPONSE REGULATOR DOST"/>
    <property type="match status" value="1"/>
</dbReference>
<accession>A0ABS0RJL1</accession>
<dbReference type="SMART" id="SM00065">
    <property type="entry name" value="GAF"/>
    <property type="match status" value="2"/>
</dbReference>
<dbReference type="InterPro" id="IPR011712">
    <property type="entry name" value="Sig_transdc_His_kin_sub3_dim/P"/>
</dbReference>
<dbReference type="InterPro" id="IPR003018">
    <property type="entry name" value="GAF"/>
</dbReference>
<dbReference type="EMBL" id="JAEEAQ010000353">
    <property type="protein sequence ID" value="MBI0316966.1"/>
    <property type="molecule type" value="Genomic_DNA"/>
</dbReference>
<reference evidence="6 7" key="1">
    <citation type="submission" date="2020-12" db="EMBL/GenBank/DDBJ databases">
        <authorList>
            <person name="Kusuma A.B."/>
            <person name="Nouioui I."/>
            <person name="Goodfellow M."/>
        </authorList>
    </citation>
    <scope>NUCLEOTIDE SEQUENCE [LARGE SCALE GENOMIC DNA]</scope>
    <source>
        <strain evidence="6 7">DSM 41764</strain>
    </source>
</reference>
<protein>
    <submittedName>
        <fullName evidence="6">GAF domain-containing protein</fullName>
    </submittedName>
</protein>
<dbReference type="Gene3D" id="1.20.5.1930">
    <property type="match status" value="1"/>
</dbReference>
<dbReference type="SUPFAM" id="SSF55874">
    <property type="entry name" value="ATPase domain of HSP90 chaperone/DNA topoisomerase II/histidine kinase"/>
    <property type="match status" value="1"/>
</dbReference>
<dbReference type="Pfam" id="PF13185">
    <property type="entry name" value="GAF_2"/>
    <property type="match status" value="2"/>
</dbReference>
<dbReference type="SMART" id="SM00387">
    <property type="entry name" value="HATPase_c"/>
    <property type="match status" value="1"/>
</dbReference>
<proteinExistence type="predicted"/>
<evidence type="ECO:0000256" key="2">
    <source>
        <dbReference type="ARBA" id="ARBA00022777"/>
    </source>
</evidence>
<dbReference type="InterPro" id="IPR003594">
    <property type="entry name" value="HATPase_dom"/>
</dbReference>
<dbReference type="CDD" id="cd16917">
    <property type="entry name" value="HATPase_UhpB-NarQ-NarX-like"/>
    <property type="match status" value="1"/>
</dbReference>
<keyword evidence="7" id="KW-1185">Reference proteome</keyword>
<evidence type="ECO:0000259" key="5">
    <source>
        <dbReference type="SMART" id="SM00387"/>
    </source>
</evidence>
<evidence type="ECO:0000256" key="3">
    <source>
        <dbReference type="ARBA" id="ARBA00023012"/>
    </source>
</evidence>
<evidence type="ECO:0000256" key="1">
    <source>
        <dbReference type="ARBA" id="ARBA00022679"/>
    </source>
</evidence>
<dbReference type="InterPro" id="IPR029016">
    <property type="entry name" value="GAF-like_dom_sf"/>
</dbReference>
<organism evidence="6 7">
    <name type="scientific">Streptomyces javensis</name>
    <dbReference type="NCBI Taxonomy" id="114698"/>
    <lineage>
        <taxon>Bacteria</taxon>
        <taxon>Bacillati</taxon>
        <taxon>Actinomycetota</taxon>
        <taxon>Actinomycetes</taxon>
        <taxon>Kitasatosporales</taxon>
        <taxon>Streptomycetaceae</taxon>
        <taxon>Streptomyces</taxon>
        <taxon>Streptomyces violaceusniger group</taxon>
    </lineage>
</organism>
<comment type="caution">
    <text evidence="6">The sequence shown here is derived from an EMBL/GenBank/DDBJ whole genome shotgun (WGS) entry which is preliminary data.</text>
</comment>
<feature type="domain" description="GAF" evidence="4">
    <location>
        <begin position="244"/>
        <end position="390"/>
    </location>
</feature>